<keyword evidence="5" id="KW-1185">Reference proteome</keyword>
<sequence>MTNMKTSPVTREILERETRTWPEPLRTTWIEAHDPITGDCQWVQQTRYTCARMVTRYLAILTPEEKAGRDCLLQRHQLKKFLIEAEKTASIRTLFTNVHSLNMAAGILYPERMAAGDLRWLQEAEARLRRLSEKAPRQRYNKLVAMEDLVYVAETALLEAPNLTPFEGFLRYRTGLFMLLGLAAPERLRALTSLRLEQLDLEEGTIRFDPAQIKMKSDRDWVLPKEILVHLEEWLEVWRPQRAYPEEAQVFIGKHGRGIDDGGLSRAMAKITKDKLGRPATPHLIRHTVATSMLSAAPERPAIVSLLLGHRSPKTRDAYTQKADSIRAGRFAQECFNTAVQAAEREIRQNTKSRTANLGHARL</sequence>
<dbReference type="InterPro" id="IPR011010">
    <property type="entry name" value="DNA_brk_join_enz"/>
</dbReference>
<proteinExistence type="predicted"/>
<dbReference type="Pfam" id="PF00589">
    <property type="entry name" value="Phage_integrase"/>
    <property type="match status" value="1"/>
</dbReference>
<evidence type="ECO:0000313" key="5">
    <source>
        <dbReference type="Proteomes" id="UP001595799"/>
    </source>
</evidence>
<feature type="domain" description="Tyr recombinase" evidence="3">
    <location>
        <begin position="144"/>
        <end position="333"/>
    </location>
</feature>
<comment type="caution">
    <text evidence="4">The sequence shown here is derived from an EMBL/GenBank/DDBJ whole genome shotgun (WGS) entry which is preliminary data.</text>
</comment>
<dbReference type="InterPro" id="IPR050090">
    <property type="entry name" value="Tyrosine_recombinase_XerCD"/>
</dbReference>
<name>A0ABV8UML1_9PROT</name>
<accession>A0ABV8UML1</accession>
<dbReference type="SUPFAM" id="SSF56349">
    <property type="entry name" value="DNA breaking-rejoining enzymes"/>
    <property type="match status" value="1"/>
</dbReference>
<organism evidence="4 5">
    <name type="scientific">Fodinicurvata halophila</name>
    <dbReference type="NCBI Taxonomy" id="1419723"/>
    <lineage>
        <taxon>Bacteria</taxon>
        <taxon>Pseudomonadati</taxon>
        <taxon>Pseudomonadota</taxon>
        <taxon>Alphaproteobacteria</taxon>
        <taxon>Rhodospirillales</taxon>
        <taxon>Rhodovibrionaceae</taxon>
        <taxon>Fodinicurvata</taxon>
    </lineage>
</organism>
<dbReference type="RefSeq" id="WP_382422490.1">
    <property type="nucleotide sequence ID" value="NZ_JBHSCW010000006.1"/>
</dbReference>
<evidence type="ECO:0000313" key="4">
    <source>
        <dbReference type="EMBL" id="MFC4352140.1"/>
    </source>
</evidence>
<keyword evidence="2" id="KW-0233">DNA recombination</keyword>
<dbReference type="CDD" id="cd00397">
    <property type="entry name" value="DNA_BRE_C"/>
    <property type="match status" value="1"/>
</dbReference>
<reference evidence="5" key="1">
    <citation type="journal article" date="2019" name="Int. J. Syst. Evol. Microbiol.">
        <title>The Global Catalogue of Microorganisms (GCM) 10K type strain sequencing project: providing services to taxonomists for standard genome sequencing and annotation.</title>
        <authorList>
            <consortium name="The Broad Institute Genomics Platform"/>
            <consortium name="The Broad Institute Genome Sequencing Center for Infectious Disease"/>
            <person name="Wu L."/>
            <person name="Ma J."/>
        </authorList>
    </citation>
    <scope>NUCLEOTIDE SEQUENCE [LARGE SCALE GENOMIC DNA]</scope>
    <source>
        <strain evidence="5">CECT 8472</strain>
    </source>
</reference>
<protein>
    <submittedName>
        <fullName evidence="4">Tyrosine recombinase XerC</fullName>
    </submittedName>
</protein>
<evidence type="ECO:0000256" key="1">
    <source>
        <dbReference type="ARBA" id="ARBA00022908"/>
    </source>
</evidence>
<dbReference type="PROSITE" id="PS51898">
    <property type="entry name" value="TYR_RECOMBINASE"/>
    <property type="match status" value="1"/>
</dbReference>
<evidence type="ECO:0000259" key="3">
    <source>
        <dbReference type="PROSITE" id="PS51898"/>
    </source>
</evidence>
<dbReference type="EMBL" id="JBHSCW010000006">
    <property type="protein sequence ID" value="MFC4352140.1"/>
    <property type="molecule type" value="Genomic_DNA"/>
</dbReference>
<dbReference type="Proteomes" id="UP001595799">
    <property type="component" value="Unassembled WGS sequence"/>
</dbReference>
<evidence type="ECO:0000256" key="2">
    <source>
        <dbReference type="ARBA" id="ARBA00023172"/>
    </source>
</evidence>
<dbReference type="InterPro" id="IPR013762">
    <property type="entry name" value="Integrase-like_cat_sf"/>
</dbReference>
<keyword evidence="1" id="KW-0229">DNA integration</keyword>
<dbReference type="PANTHER" id="PTHR30349">
    <property type="entry name" value="PHAGE INTEGRASE-RELATED"/>
    <property type="match status" value="1"/>
</dbReference>
<dbReference type="Gene3D" id="1.10.443.10">
    <property type="entry name" value="Intergrase catalytic core"/>
    <property type="match status" value="1"/>
</dbReference>
<gene>
    <name evidence="4" type="primary">xerC</name>
    <name evidence="4" type="ORF">ACFOW6_11365</name>
</gene>
<dbReference type="InterPro" id="IPR002104">
    <property type="entry name" value="Integrase_catalytic"/>
</dbReference>